<dbReference type="Proteomes" id="UP001174936">
    <property type="component" value="Unassembled WGS sequence"/>
</dbReference>
<gene>
    <name evidence="2" type="ORF">B0T16DRAFT_399021</name>
</gene>
<sequence length="135" mass="14369">MAQGDNGLDRLRSSWGSRSSGGNRLLLCGAMTGFRGFFAQGCLDAGSNPGCFAFLFVCLLVIAPAVSEIMVRCKQASMGGKRARRSEFARRARGDVSAQRLRWLPGSQSRNGGTPPGRNDGVLDVIGPIGSFLCR</sequence>
<evidence type="ECO:0000313" key="3">
    <source>
        <dbReference type="Proteomes" id="UP001174936"/>
    </source>
</evidence>
<organism evidence="2 3">
    <name type="scientific">Cercophora newfieldiana</name>
    <dbReference type="NCBI Taxonomy" id="92897"/>
    <lineage>
        <taxon>Eukaryota</taxon>
        <taxon>Fungi</taxon>
        <taxon>Dikarya</taxon>
        <taxon>Ascomycota</taxon>
        <taxon>Pezizomycotina</taxon>
        <taxon>Sordariomycetes</taxon>
        <taxon>Sordariomycetidae</taxon>
        <taxon>Sordariales</taxon>
        <taxon>Lasiosphaeriaceae</taxon>
        <taxon>Cercophora</taxon>
    </lineage>
</organism>
<evidence type="ECO:0000256" key="1">
    <source>
        <dbReference type="SAM" id="Phobius"/>
    </source>
</evidence>
<keyword evidence="1" id="KW-0812">Transmembrane</keyword>
<protein>
    <submittedName>
        <fullName evidence="2">Uncharacterized protein</fullName>
    </submittedName>
</protein>
<feature type="transmembrane region" description="Helical" evidence="1">
    <location>
        <begin position="52"/>
        <end position="71"/>
    </location>
</feature>
<keyword evidence="1" id="KW-1133">Transmembrane helix</keyword>
<dbReference type="EMBL" id="JAULSV010000001">
    <property type="protein sequence ID" value="KAK0656298.1"/>
    <property type="molecule type" value="Genomic_DNA"/>
</dbReference>
<reference evidence="2" key="1">
    <citation type="submission" date="2023-06" db="EMBL/GenBank/DDBJ databases">
        <title>Genome-scale phylogeny and comparative genomics of the fungal order Sordariales.</title>
        <authorList>
            <consortium name="Lawrence Berkeley National Laboratory"/>
            <person name="Hensen N."/>
            <person name="Bonometti L."/>
            <person name="Westerberg I."/>
            <person name="Brannstrom I.O."/>
            <person name="Guillou S."/>
            <person name="Cros-Aarteil S."/>
            <person name="Calhoun S."/>
            <person name="Haridas S."/>
            <person name="Kuo A."/>
            <person name="Mondo S."/>
            <person name="Pangilinan J."/>
            <person name="Riley R."/>
            <person name="Labutti K."/>
            <person name="Andreopoulos B."/>
            <person name="Lipzen A."/>
            <person name="Chen C."/>
            <person name="Yanf M."/>
            <person name="Daum C."/>
            <person name="Ng V."/>
            <person name="Clum A."/>
            <person name="Steindorff A."/>
            <person name="Ohm R."/>
            <person name="Martin F."/>
            <person name="Silar P."/>
            <person name="Natvig D."/>
            <person name="Lalanne C."/>
            <person name="Gautier V."/>
            <person name="Ament-Velasquez S.L."/>
            <person name="Kruys A."/>
            <person name="Hutchinson M.I."/>
            <person name="Powell A.J."/>
            <person name="Barry K."/>
            <person name="Miller A.N."/>
            <person name="Grigoriev I.V."/>
            <person name="Debuchy R."/>
            <person name="Gladieux P."/>
            <person name="Thoren M.H."/>
            <person name="Johannesson H."/>
        </authorList>
    </citation>
    <scope>NUCLEOTIDE SEQUENCE</scope>
    <source>
        <strain evidence="2">SMH2532-1</strain>
    </source>
</reference>
<keyword evidence="3" id="KW-1185">Reference proteome</keyword>
<evidence type="ECO:0000313" key="2">
    <source>
        <dbReference type="EMBL" id="KAK0656298.1"/>
    </source>
</evidence>
<dbReference type="AlphaFoldDB" id="A0AA39YPG3"/>
<comment type="caution">
    <text evidence="2">The sequence shown here is derived from an EMBL/GenBank/DDBJ whole genome shotgun (WGS) entry which is preliminary data.</text>
</comment>
<proteinExistence type="predicted"/>
<feature type="transmembrane region" description="Helical" evidence="1">
    <location>
        <begin position="21"/>
        <end position="40"/>
    </location>
</feature>
<name>A0AA39YPG3_9PEZI</name>
<accession>A0AA39YPG3</accession>
<keyword evidence="1" id="KW-0472">Membrane</keyword>